<protein>
    <submittedName>
        <fullName evidence="4">Single-stranded-DNA-specific exonuclease RecJ</fullName>
    </submittedName>
</protein>
<dbReference type="PANTHER" id="PTHR30255">
    <property type="entry name" value="SINGLE-STRANDED-DNA-SPECIFIC EXONUCLEASE RECJ"/>
    <property type="match status" value="1"/>
</dbReference>
<dbReference type="GO" id="GO:0006310">
    <property type="term" value="P:DNA recombination"/>
    <property type="evidence" value="ECO:0007669"/>
    <property type="project" value="InterPro"/>
</dbReference>
<comment type="caution">
    <text evidence="4">The sequence shown here is derived from an EMBL/GenBank/DDBJ whole genome shotgun (WGS) entry which is preliminary data.</text>
</comment>
<dbReference type="SUPFAM" id="SSF64182">
    <property type="entry name" value="DHH phosphoesterases"/>
    <property type="match status" value="1"/>
</dbReference>
<evidence type="ECO:0000256" key="1">
    <source>
        <dbReference type="SAM" id="Coils"/>
    </source>
</evidence>
<keyword evidence="4" id="KW-0540">Nuclease</keyword>
<dbReference type="GO" id="GO:0003676">
    <property type="term" value="F:nucleic acid binding"/>
    <property type="evidence" value="ECO:0007669"/>
    <property type="project" value="InterPro"/>
</dbReference>
<feature type="non-terminal residue" evidence="4">
    <location>
        <position position="460"/>
    </location>
</feature>
<dbReference type="NCBIfam" id="TIGR00644">
    <property type="entry name" value="recJ"/>
    <property type="match status" value="1"/>
</dbReference>
<reference evidence="4" key="1">
    <citation type="journal article" date="2021" name="PeerJ">
        <title>Extensive microbial diversity within the chicken gut microbiome revealed by metagenomics and culture.</title>
        <authorList>
            <person name="Gilroy R."/>
            <person name="Ravi A."/>
            <person name="Getino M."/>
            <person name="Pursley I."/>
            <person name="Horton D.L."/>
            <person name="Alikhan N.F."/>
            <person name="Baker D."/>
            <person name="Gharbi K."/>
            <person name="Hall N."/>
            <person name="Watson M."/>
            <person name="Adriaenssens E.M."/>
            <person name="Foster-Nyarko E."/>
            <person name="Jarju S."/>
            <person name="Secka A."/>
            <person name="Antonio M."/>
            <person name="Oren A."/>
            <person name="Chaudhuri R.R."/>
            <person name="La Ragione R."/>
            <person name="Hildebrand F."/>
            <person name="Pallen M.J."/>
        </authorList>
    </citation>
    <scope>NUCLEOTIDE SEQUENCE</scope>
    <source>
        <strain evidence="4">CHK169-2315</strain>
    </source>
</reference>
<dbReference type="Gene3D" id="3.10.310.30">
    <property type="match status" value="1"/>
</dbReference>
<dbReference type="Proteomes" id="UP000823937">
    <property type="component" value="Unassembled WGS sequence"/>
</dbReference>
<feature type="coiled-coil region" evidence="1">
    <location>
        <begin position="289"/>
        <end position="316"/>
    </location>
</feature>
<proteinExistence type="predicted"/>
<evidence type="ECO:0000313" key="4">
    <source>
        <dbReference type="EMBL" id="HIV74706.1"/>
    </source>
</evidence>
<dbReference type="EMBL" id="DXHX01000099">
    <property type="protein sequence ID" value="HIV74706.1"/>
    <property type="molecule type" value="Genomic_DNA"/>
</dbReference>
<keyword evidence="4" id="KW-0269">Exonuclease</keyword>
<sequence>MLKSKANWIVETVDDDVDLSIIDVLLQRRGITTESERQQFLYPSLDQISDPSRFNDIDEAKERVFSAIENGEKIFVYGDYDADGVTSTTVLMKTLQALDAKCDYYIPNRFLEGYGLNNVAIDYMANEGASLIITVDNGIANVEEAAYIKSLGMDVIITDHHEVQDEIPDALAIIHPKLSPAYSCKYLAGVGVAFQFAYHLLDYMPTEWLDLVAIGTVADLVPLVDENRVLVTYGLKQLAKTDNIGLQTLKKIANVGEEISEKDIGFMLAPRINAVGRLDNATLAVQLLLTEDEEEAQFLAEEIEALNKERQQIVEKIVQQAEGKVNNDDGVIILYDEQWHEGVLGIAASRLVQKFDRPVIMLTHKQDTNELKGSARSIGAFDLFENCMEIKHLFTAFGGHAQAAGMTFPMENLNEIKQFLHERIYSLLDKEDFKRQIRIDASVSINALTENLVQQINALA</sequence>
<feature type="domain" description="DHHA1" evidence="3">
    <location>
        <begin position="329"/>
        <end position="424"/>
    </location>
</feature>
<dbReference type="Pfam" id="PF01368">
    <property type="entry name" value="DHH"/>
    <property type="match status" value="1"/>
</dbReference>
<dbReference type="InterPro" id="IPR051673">
    <property type="entry name" value="SSDNA_exonuclease_RecJ"/>
</dbReference>
<accession>A0A9D1PMV4</accession>
<dbReference type="GO" id="GO:0006281">
    <property type="term" value="P:DNA repair"/>
    <property type="evidence" value="ECO:0007669"/>
    <property type="project" value="InterPro"/>
</dbReference>
<evidence type="ECO:0000313" key="5">
    <source>
        <dbReference type="Proteomes" id="UP000823937"/>
    </source>
</evidence>
<dbReference type="Gene3D" id="3.90.1640.30">
    <property type="match status" value="1"/>
</dbReference>
<dbReference type="AlphaFoldDB" id="A0A9D1PMV4"/>
<dbReference type="PANTHER" id="PTHR30255:SF2">
    <property type="entry name" value="SINGLE-STRANDED-DNA-SPECIFIC EXONUCLEASE RECJ"/>
    <property type="match status" value="1"/>
</dbReference>
<dbReference type="Pfam" id="PF02272">
    <property type="entry name" value="DHHA1"/>
    <property type="match status" value="1"/>
</dbReference>
<feature type="domain" description="DDH" evidence="2">
    <location>
        <begin position="73"/>
        <end position="216"/>
    </location>
</feature>
<evidence type="ECO:0000259" key="3">
    <source>
        <dbReference type="Pfam" id="PF02272"/>
    </source>
</evidence>
<keyword evidence="4" id="KW-0378">Hydrolase</keyword>
<dbReference type="InterPro" id="IPR038763">
    <property type="entry name" value="DHH_sf"/>
</dbReference>
<dbReference type="GO" id="GO:0008409">
    <property type="term" value="F:5'-3' exonuclease activity"/>
    <property type="evidence" value="ECO:0007669"/>
    <property type="project" value="InterPro"/>
</dbReference>
<organism evidence="4 5">
    <name type="scientific">Candidatus Pseudogracilibacillus intestinigallinarum</name>
    <dbReference type="NCBI Taxonomy" id="2838742"/>
    <lineage>
        <taxon>Bacteria</taxon>
        <taxon>Bacillati</taxon>
        <taxon>Bacillota</taxon>
        <taxon>Bacilli</taxon>
        <taxon>Bacillales</taxon>
        <taxon>Bacillaceae</taxon>
        <taxon>Pseudogracilibacillus</taxon>
    </lineage>
</organism>
<dbReference type="InterPro" id="IPR003156">
    <property type="entry name" value="DHHA1_dom"/>
</dbReference>
<keyword evidence="1" id="KW-0175">Coiled coil</keyword>
<reference evidence="4" key="2">
    <citation type="submission" date="2021-04" db="EMBL/GenBank/DDBJ databases">
        <authorList>
            <person name="Gilroy R."/>
        </authorList>
    </citation>
    <scope>NUCLEOTIDE SEQUENCE</scope>
    <source>
        <strain evidence="4">CHK169-2315</strain>
    </source>
</reference>
<dbReference type="InterPro" id="IPR001667">
    <property type="entry name" value="DDH_dom"/>
</dbReference>
<dbReference type="InterPro" id="IPR004610">
    <property type="entry name" value="RecJ"/>
</dbReference>
<gene>
    <name evidence="4" type="primary">recJ</name>
    <name evidence="4" type="ORF">H9895_06485</name>
</gene>
<evidence type="ECO:0000259" key="2">
    <source>
        <dbReference type="Pfam" id="PF01368"/>
    </source>
</evidence>
<name>A0A9D1PMV4_9BACI</name>